<dbReference type="InterPro" id="IPR005543">
    <property type="entry name" value="PASTA_dom"/>
</dbReference>
<feature type="domain" description="PASTA" evidence="5">
    <location>
        <begin position="653"/>
        <end position="708"/>
    </location>
</feature>
<comment type="similarity">
    <text evidence="2">Belongs to the transpeptidase family.</text>
</comment>
<evidence type="ECO:0000313" key="6">
    <source>
        <dbReference type="EMBL" id="MFC4617251.1"/>
    </source>
</evidence>
<dbReference type="InterPro" id="IPR036138">
    <property type="entry name" value="PBP_dimer_sf"/>
</dbReference>
<comment type="caution">
    <text evidence="6">The sequence shown here is derived from an EMBL/GenBank/DDBJ whole genome shotgun (WGS) entry which is preliminary data.</text>
</comment>
<dbReference type="InterPro" id="IPR005311">
    <property type="entry name" value="PBP_dimer"/>
</dbReference>
<gene>
    <name evidence="6" type="ORF">ACFO4N_00750</name>
</gene>
<dbReference type="CDD" id="cd06575">
    <property type="entry name" value="PASTA_Pbp2x-like_2"/>
    <property type="match status" value="1"/>
</dbReference>
<dbReference type="CDD" id="cd06576">
    <property type="entry name" value="PASTA_Pbp2x-like_1"/>
    <property type="match status" value="1"/>
</dbReference>
<feature type="region of interest" description="Disordered" evidence="4">
    <location>
        <begin position="706"/>
        <end position="726"/>
    </location>
</feature>
<dbReference type="PROSITE" id="PS51178">
    <property type="entry name" value="PASTA"/>
    <property type="match status" value="2"/>
</dbReference>
<evidence type="ECO:0000256" key="2">
    <source>
        <dbReference type="ARBA" id="ARBA00007171"/>
    </source>
</evidence>
<dbReference type="Pfam" id="PF00905">
    <property type="entry name" value="Transpeptidase"/>
    <property type="match status" value="1"/>
</dbReference>
<proteinExistence type="inferred from homology"/>
<evidence type="ECO:0000256" key="3">
    <source>
        <dbReference type="ARBA" id="ARBA00023136"/>
    </source>
</evidence>
<keyword evidence="3" id="KW-0472">Membrane</keyword>
<dbReference type="SUPFAM" id="SSF54184">
    <property type="entry name" value="Penicillin-binding protein 2x (pbp-2x), c-terminal domain"/>
    <property type="match status" value="2"/>
</dbReference>
<protein>
    <submittedName>
        <fullName evidence="6">Penicillin-binding protein</fullName>
    </submittedName>
</protein>
<accession>A0ABV9GK58</accession>
<name>A0ABV9GK58_9BACL</name>
<evidence type="ECO:0000259" key="5">
    <source>
        <dbReference type="PROSITE" id="PS51178"/>
    </source>
</evidence>
<dbReference type="PANTHER" id="PTHR30627">
    <property type="entry name" value="PEPTIDOGLYCAN D,D-TRANSPEPTIDASE"/>
    <property type="match status" value="1"/>
</dbReference>
<evidence type="ECO:0000256" key="1">
    <source>
        <dbReference type="ARBA" id="ARBA00004370"/>
    </source>
</evidence>
<sequence length="726" mass="80156">MFPRKNISINRWAAVLALVFLLVFIIIFGRFVYLAEAKEVSSHNLVKIGKNQWTTVKQTDAHRGEILGPDGTVYARDIPAYTVFAVVSDKAPSYVKDKEKTAQALAPILDMDEKQVYEILNKPGRFQVEFGSHGKKLSADKMEAIKKRHLPGIFFSEESKRYYPNGAFAPYVIGFTNYQDKLKKDTGVMGVESSLNDYLTEQDGTVSFYSDKNGVIMPNGQKQVKKPHDGDNVYLTIDNKIQTVLDDAMSKVDKDYHPKRMVAIALNPKTGAVLAMSNRPTYNPNQPDLKHWENYAIAAPFEPGSVMKSFTLAAAINEGVWPGNQTYKSGAFKVNDEVTLHDWSQSWGRITFNEGFLRSSNVAFSIVEDKYLGSNRFKDYLNRFGFTRKTGIDLPGESGGNLNFKYRTDQVMNSFGQSSAFTPIQIVQAATAIANDGKMVQPYVVQKIVDPNSGKIVKNHEPQVVGEPIKKETAKKVREMMRQVVADKKGTGYALYNLKNYQVIGKTGTAQIAVNGHYLTGRDNYVFSFLGMAPENDPKVIVYVAIDRPHLKEGELDAQPVSDVFNPVMESALQYLKVAPNAEAVDKDKTVNDAVKVADWTGKSVQEAEKTLKADGMTVITVGDQNTVRQQSIYPGEKVLPGSQIILDTGGTRKMPNITGWSLSEVMGLAKLLDAAPTINGDGFVISQKPAPGTVLKSQAAVSVELNPAAAKPKDQKNQKDSGKHP</sequence>
<dbReference type="EMBL" id="JBHSFW010000001">
    <property type="protein sequence ID" value="MFC4617251.1"/>
    <property type="molecule type" value="Genomic_DNA"/>
</dbReference>
<feature type="domain" description="PASTA" evidence="5">
    <location>
        <begin position="590"/>
        <end position="651"/>
    </location>
</feature>
<dbReference type="InterPro" id="IPR012338">
    <property type="entry name" value="Beta-lactam/transpept-like"/>
</dbReference>
<dbReference type="PANTHER" id="PTHR30627:SF26">
    <property type="entry name" value="PENICILLIN-BINDING PROTEIN 2B"/>
    <property type="match status" value="1"/>
</dbReference>
<dbReference type="Gene3D" id="3.90.1310.10">
    <property type="entry name" value="Penicillin-binding protein 2a (Domain 2)"/>
    <property type="match status" value="1"/>
</dbReference>
<dbReference type="SMART" id="SM00740">
    <property type="entry name" value="PASTA"/>
    <property type="match status" value="2"/>
</dbReference>
<dbReference type="SUPFAM" id="SSF56601">
    <property type="entry name" value="beta-lactamase/transpeptidase-like"/>
    <property type="match status" value="1"/>
</dbReference>
<dbReference type="Gene3D" id="3.40.710.10">
    <property type="entry name" value="DD-peptidase/beta-lactamase superfamily"/>
    <property type="match status" value="1"/>
</dbReference>
<dbReference type="Proteomes" id="UP001596022">
    <property type="component" value="Unassembled WGS sequence"/>
</dbReference>
<keyword evidence="7" id="KW-1185">Reference proteome</keyword>
<dbReference type="Gene3D" id="2.20.70.70">
    <property type="match status" value="1"/>
</dbReference>
<dbReference type="Pfam" id="PF03793">
    <property type="entry name" value="PASTA"/>
    <property type="match status" value="2"/>
</dbReference>
<dbReference type="Gene3D" id="3.30.70.2110">
    <property type="match status" value="1"/>
</dbReference>
<dbReference type="Pfam" id="PF03717">
    <property type="entry name" value="PBP_dimer"/>
    <property type="match status" value="1"/>
</dbReference>
<reference evidence="7" key="1">
    <citation type="journal article" date="2019" name="Int. J. Syst. Evol. Microbiol.">
        <title>The Global Catalogue of Microorganisms (GCM) 10K type strain sequencing project: providing services to taxonomists for standard genome sequencing and annotation.</title>
        <authorList>
            <consortium name="The Broad Institute Genomics Platform"/>
            <consortium name="The Broad Institute Genome Sequencing Center for Infectious Disease"/>
            <person name="Wu L."/>
            <person name="Ma J."/>
        </authorList>
    </citation>
    <scope>NUCLEOTIDE SEQUENCE [LARGE SCALE GENOMIC DNA]</scope>
    <source>
        <strain evidence="7">CGMCC 1.16306</strain>
    </source>
</reference>
<organism evidence="6 7">
    <name type="scientific">Camelliibacillus cellulosilyticus</name>
    <dbReference type="NCBI Taxonomy" id="2174486"/>
    <lineage>
        <taxon>Bacteria</taxon>
        <taxon>Bacillati</taxon>
        <taxon>Bacillota</taxon>
        <taxon>Bacilli</taxon>
        <taxon>Bacillales</taxon>
        <taxon>Sporolactobacillaceae</taxon>
        <taxon>Camelliibacillus</taxon>
    </lineage>
</organism>
<evidence type="ECO:0000313" key="7">
    <source>
        <dbReference type="Proteomes" id="UP001596022"/>
    </source>
</evidence>
<evidence type="ECO:0000256" key="4">
    <source>
        <dbReference type="SAM" id="MobiDB-lite"/>
    </source>
</evidence>
<dbReference type="Gene3D" id="3.30.10.20">
    <property type="match status" value="1"/>
</dbReference>
<dbReference type="InterPro" id="IPR050515">
    <property type="entry name" value="Beta-lactam/transpept"/>
</dbReference>
<dbReference type="InterPro" id="IPR001460">
    <property type="entry name" value="PCN-bd_Tpept"/>
</dbReference>
<comment type="subcellular location">
    <subcellularLocation>
        <location evidence="1">Membrane</location>
    </subcellularLocation>
</comment>
<dbReference type="SUPFAM" id="SSF56519">
    <property type="entry name" value="Penicillin binding protein dimerisation domain"/>
    <property type="match status" value="1"/>
</dbReference>
<feature type="compositionally biased region" description="Basic and acidic residues" evidence="4">
    <location>
        <begin position="712"/>
        <end position="726"/>
    </location>
</feature>
<dbReference type="RefSeq" id="WP_376844306.1">
    <property type="nucleotide sequence ID" value="NZ_JBHSFW010000001.1"/>
</dbReference>